<dbReference type="PANTHER" id="PTHR30290">
    <property type="entry name" value="PERIPLASMIC BINDING COMPONENT OF ABC TRANSPORTER"/>
    <property type="match status" value="1"/>
</dbReference>
<dbReference type="SUPFAM" id="SSF53850">
    <property type="entry name" value="Periplasmic binding protein-like II"/>
    <property type="match status" value="1"/>
</dbReference>
<organism evidence="7 8">
    <name type="scientific">Acuticoccus mangrovi</name>
    <dbReference type="NCBI Taxonomy" id="2796142"/>
    <lineage>
        <taxon>Bacteria</taxon>
        <taxon>Pseudomonadati</taxon>
        <taxon>Pseudomonadota</taxon>
        <taxon>Alphaproteobacteria</taxon>
        <taxon>Hyphomicrobiales</taxon>
        <taxon>Amorphaceae</taxon>
        <taxon>Acuticoccus</taxon>
    </lineage>
</organism>
<dbReference type="InterPro" id="IPR023765">
    <property type="entry name" value="SBP_5_CS"/>
</dbReference>
<evidence type="ECO:0000256" key="5">
    <source>
        <dbReference type="SAM" id="SignalP"/>
    </source>
</evidence>
<feature type="chain" id="PRO_5037990752" evidence="5">
    <location>
        <begin position="27"/>
        <end position="539"/>
    </location>
</feature>
<dbReference type="CDD" id="cd08504">
    <property type="entry name" value="PBP2_OppA"/>
    <property type="match status" value="1"/>
</dbReference>
<dbReference type="PROSITE" id="PS01040">
    <property type="entry name" value="SBP_BACTERIAL_5"/>
    <property type="match status" value="1"/>
</dbReference>
<dbReference type="InterPro" id="IPR039424">
    <property type="entry name" value="SBP_5"/>
</dbReference>
<accession>A0A934IMD3</accession>
<dbReference type="InterPro" id="IPR000914">
    <property type="entry name" value="SBP_5_dom"/>
</dbReference>
<dbReference type="Gene3D" id="3.90.76.10">
    <property type="entry name" value="Dipeptide-binding Protein, Domain 1"/>
    <property type="match status" value="1"/>
</dbReference>
<dbReference type="GO" id="GO:0043190">
    <property type="term" value="C:ATP-binding cassette (ABC) transporter complex"/>
    <property type="evidence" value="ECO:0007669"/>
    <property type="project" value="InterPro"/>
</dbReference>
<feature type="domain" description="Solute-binding protein family 5" evidence="6">
    <location>
        <begin position="77"/>
        <end position="459"/>
    </location>
</feature>
<keyword evidence="8" id="KW-1185">Reference proteome</keyword>
<evidence type="ECO:0000256" key="3">
    <source>
        <dbReference type="ARBA" id="ARBA00022448"/>
    </source>
</evidence>
<reference evidence="7" key="1">
    <citation type="submission" date="2020-12" db="EMBL/GenBank/DDBJ databases">
        <title>Bacterial taxonomy.</title>
        <authorList>
            <person name="Pan X."/>
        </authorList>
    </citation>
    <scope>NUCLEOTIDE SEQUENCE</scope>
    <source>
        <strain evidence="7">B2012</strain>
    </source>
</reference>
<evidence type="ECO:0000256" key="2">
    <source>
        <dbReference type="ARBA" id="ARBA00005695"/>
    </source>
</evidence>
<dbReference type="GO" id="GO:1904680">
    <property type="term" value="F:peptide transmembrane transporter activity"/>
    <property type="evidence" value="ECO:0007669"/>
    <property type="project" value="TreeGrafter"/>
</dbReference>
<dbReference type="Pfam" id="PF00496">
    <property type="entry name" value="SBP_bac_5"/>
    <property type="match status" value="1"/>
</dbReference>
<dbReference type="FunFam" id="3.90.76.10:FF:000001">
    <property type="entry name" value="Oligopeptide ABC transporter substrate-binding protein"/>
    <property type="match status" value="1"/>
</dbReference>
<dbReference type="PIRSF" id="PIRSF002741">
    <property type="entry name" value="MppA"/>
    <property type="match status" value="1"/>
</dbReference>
<sequence>MLARFPRHATALAAVAFAVTIFTVVAATAPARAATYVRGEQGDPETLDPHKTSTVVEAAILRDLLEGLVINDAKAGIAPGVAKEWTLSDDGLTYTFTLRDDAKWSNGDPVTADDFVYSLRRIMTPETGAKYANILYPIRNAEAVNTGKLPPEELGVAAPDPSTVVITLGTPAPYFLELLTHQTGLPVHRGSIEAHGAAFVQPENMVTNGPYHLVSFAPNDKLVMEKSETFHDADEVAIDRVEYIPFEERATCLRRFEAGEVHSCAEVPREQIASIRERLGDEFHIAPYLGTYYYAINSARAPFDDPRIRRALSLAIDREFLAAEIFSGSMLAGYSLVPPGIANYVPEDEAPVLDYADTPMLDREDEALRLLEDAGYGPDKPLDIEISYNSSEDHRNAATAIAEMWRPLGINVTFNVRDLPAHYANLRDAKDYDVARAGWIGDYSDPQNFLFLNLSDNDGFNYGRYDNPEYDRLMAEAGEETDLAARAELLADAERLFLRDMPQIPLLHYSSTALVSSKLSGWEDNVRHVHPTRYLSLAD</sequence>
<dbReference type="GO" id="GO:0015833">
    <property type="term" value="P:peptide transport"/>
    <property type="evidence" value="ECO:0007669"/>
    <property type="project" value="TreeGrafter"/>
</dbReference>
<proteinExistence type="inferred from homology"/>
<keyword evidence="3" id="KW-0813">Transport</keyword>
<dbReference type="Proteomes" id="UP000609531">
    <property type="component" value="Unassembled WGS sequence"/>
</dbReference>
<dbReference type="AlphaFoldDB" id="A0A934IMD3"/>
<comment type="subcellular location">
    <subcellularLocation>
        <location evidence="1">Periplasm</location>
    </subcellularLocation>
</comment>
<gene>
    <name evidence="7" type="ORF">JCR33_05265</name>
</gene>
<dbReference type="PANTHER" id="PTHR30290:SF10">
    <property type="entry name" value="PERIPLASMIC OLIGOPEPTIDE-BINDING PROTEIN-RELATED"/>
    <property type="match status" value="1"/>
</dbReference>
<evidence type="ECO:0000313" key="7">
    <source>
        <dbReference type="EMBL" id="MBJ3775086.1"/>
    </source>
</evidence>
<dbReference type="GO" id="GO:0030288">
    <property type="term" value="C:outer membrane-bounded periplasmic space"/>
    <property type="evidence" value="ECO:0007669"/>
    <property type="project" value="TreeGrafter"/>
</dbReference>
<evidence type="ECO:0000256" key="4">
    <source>
        <dbReference type="ARBA" id="ARBA00022729"/>
    </source>
</evidence>
<dbReference type="Gene3D" id="3.40.190.10">
    <property type="entry name" value="Periplasmic binding protein-like II"/>
    <property type="match status" value="1"/>
</dbReference>
<evidence type="ECO:0000256" key="1">
    <source>
        <dbReference type="ARBA" id="ARBA00004418"/>
    </source>
</evidence>
<comment type="caution">
    <text evidence="7">The sequence shown here is derived from an EMBL/GenBank/DDBJ whole genome shotgun (WGS) entry which is preliminary data.</text>
</comment>
<dbReference type="InterPro" id="IPR030678">
    <property type="entry name" value="Peptide/Ni-bd"/>
</dbReference>
<dbReference type="EMBL" id="JAEKJA010000003">
    <property type="protein sequence ID" value="MBJ3775086.1"/>
    <property type="molecule type" value="Genomic_DNA"/>
</dbReference>
<comment type="similarity">
    <text evidence="2">Belongs to the bacterial solute-binding protein 5 family.</text>
</comment>
<keyword evidence="4 5" id="KW-0732">Signal</keyword>
<evidence type="ECO:0000259" key="6">
    <source>
        <dbReference type="Pfam" id="PF00496"/>
    </source>
</evidence>
<feature type="signal peptide" evidence="5">
    <location>
        <begin position="1"/>
        <end position="26"/>
    </location>
</feature>
<dbReference type="Gene3D" id="3.10.105.10">
    <property type="entry name" value="Dipeptide-binding Protein, Domain 3"/>
    <property type="match status" value="1"/>
</dbReference>
<protein>
    <submittedName>
        <fullName evidence="7">Peptide ABC transporter substrate-binding protein</fullName>
    </submittedName>
</protein>
<name>A0A934IMD3_9HYPH</name>
<evidence type="ECO:0000313" key="8">
    <source>
        <dbReference type="Proteomes" id="UP000609531"/>
    </source>
</evidence>
<dbReference type="RefSeq" id="WP_198880975.1">
    <property type="nucleotide sequence ID" value="NZ_JAEKJA010000003.1"/>
</dbReference>